<evidence type="ECO:0000313" key="2">
    <source>
        <dbReference type="EMBL" id="KPH56497.1"/>
    </source>
</evidence>
<proteinExistence type="inferred from homology"/>
<dbReference type="Proteomes" id="UP000037997">
    <property type="component" value="Unassembled WGS sequence"/>
</dbReference>
<organism evidence="2 3">
    <name type="scientific">Helicobacter pullorum</name>
    <dbReference type="NCBI Taxonomy" id="35818"/>
    <lineage>
        <taxon>Bacteria</taxon>
        <taxon>Pseudomonadati</taxon>
        <taxon>Campylobacterota</taxon>
        <taxon>Epsilonproteobacteria</taxon>
        <taxon>Campylobacterales</taxon>
        <taxon>Helicobacteraceae</taxon>
        <taxon>Helicobacter</taxon>
    </lineage>
</organism>
<dbReference type="GO" id="GO:1990351">
    <property type="term" value="C:transporter complex"/>
    <property type="evidence" value="ECO:0007669"/>
    <property type="project" value="TreeGrafter"/>
</dbReference>
<dbReference type="InterPro" id="IPR020889">
    <property type="entry name" value="LipoPS_assembly_LptD"/>
</dbReference>
<dbReference type="PANTHER" id="PTHR30189">
    <property type="entry name" value="LPS-ASSEMBLY PROTEIN"/>
    <property type="match status" value="1"/>
</dbReference>
<accession>A0A0N1ECW8</accession>
<dbReference type="InterPro" id="IPR050218">
    <property type="entry name" value="LptD"/>
</dbReference>
<dbReference type="PATRIC" id="fig|35818.11.peg.378"/>
<feature type="chain" id="PRO_5039953312" evidence="1">
    <location>
        <begin position="27"/>
        <end position="710"/>
    </location>
</feature>
<dbReference type="GO" id="GO:0009279">
    <property type="term" value="C:cell outer membrane"/>
    <property type="evidence" value="ECO:0007669"/>
    <property type="project" value="InterPro"/>
</dbReference>
<gene>
    <name evidence="2" type="ORF">HPU229334_01920</name>
</gene>
<evidence type="ECO:0000256" key="1">
    <source>
        <dbReference type="SAM" id="SignalP"/>
    </source>
</evidence>
<sequence>MIKKSLCLVSVVAALALSPSNMEARAAIKQFNQQQESIFEFLADDMEYNKTQIIGKGHVTIINLDYFVTANKAIYDTQKQEILLSGNVNAYKGNSLYLKSQEVKIRLQEDYSFLEPFYLQDSESGLWVDSKSAEFNNNIYQTKETNISTCSVNNPIWTIKAKEGEYDANDEWLTVWHPRLCIYDVPVLYFPYLSFSLGYKRKTGLLYPLVGNSSDDGFFYSQPIFIAPDDNWDMTFMPQIRTKRGGGFYNEFRMIDDQDKILWVNLGYFGNSRSYQQTYDLENRDHYGIQLKYERENLFSKPENYFYEDGLYVDISQISDIDYFRLQEEDAQNIADLQGNLLTSRLNYYLKSSEDYLGFSARYYSDLEQTSNANTLQTLPEIQYHRQIDNILLDNLYYSFDYKASNFTRPVGYRAIQQEAELPIIYTQSLLNDFLNVSLSPIFYGTSVDYSNKQQDLNLNNGRYFSQYYRFKANTDLVKKYDSFGHTISLEAEYTLPGFEHKEGDFTSFFTLPGDRQEFKLGGTQYFYTLDNSLILSHKMEQYFYFEDNDNKLGELENEIQYFYNNQWSFVSDIFYSHKEARISEATHQVNYESDYIKASFGHFVREIFAKEDWINGRFGEANYINVGFRKEFENFDVFANAGYDYREKYFKTWQVGVDMQIRCFSFGVKYVSEIYPMLTSRGAEARDDKYILFTIQFIPLLSSDLKMGS</sequence>
<feature type="signal peptide" evidence="1">
    <location>
        <begin position="1"/>
        <end position="26"/>
    </location>
</feature>
<dbReference type="RefSeq" id="WP_054197571.1">
    <property type="nucleotide sequence ID" value="NZ_JNOC01000015.1"/>
</dbReference>
<dbReference type="EMBL" id="JNOC01000015">
    <property type="protein sequence ID" value="KPH56497.1"/>
    <property type="molecule type" value="Genomic_DNA"/>
</dbReference>
<evidence type="ECO:0000313" key="3">
    <source>
        <dbReference type="Proteomes" id="UP000037997"/>
    </source>
</evidence>
<dbReference type="GO" id="GO:0015920">
    <property type="term" value="P:lipopolysaccharide transport"/>
    <property type="evidence" value="ECO:0007669"/>
    <property type="project" value="InterPro"/>
</dbReference>
<dbReference type="PANTHER" id="PTHR30189:SF1">
    <property type="entry name" value="LPS-ASSEMBLY PROTEIN LPTD"/>
    <property type="match status" value="1"/>
</dbReference>
<dbReference type="GO" id="GO:0043165">
    <property type="term" value="P:Gram-negative-bacterium-type cell outer membrane assembly"/>
    <property type="evidence" value="ECO:0007669"/>
    <property type="project" value="InterPro"/>
</dbReference>
<keyword evidence="1" id="KW-0732">Signal</keyword>
<protein>
    <submittedName>
        <fullName evidence="2">Membrane protein</fullName>
    </submittedName>
</protein>
<comment type="caution">
    <text evidence="2">The sequence shown here is derived from an EMBL/GenBank/DDBJ whole genome shotgun (WGS) entry which is preliminary data.</text>
</comment>
<dbReference type="Gene3D" id="2.60.450.10">
    <property type="entry name" value="Lipopolysaccharide (LPS) transport protein A like domain"/>
    <property type="match status" value="1"/>
</dbReference>
<dbReference type="STRING" id="35818.HPU229336_07425"/>
<reference evidence="2 3" key="1">
    <citation type="submission" date="2014-06" db="EMBL/GenBank/DDBJ databases">
        <title>Helicobacter pullorum isolates in fresh chicken meat - phenotypic and genotypic features.</title>
        <authorList>
            <person name="Borges V."/>
            <person name="Santos A."/>
            <person name="Correia C.B."/>
            <person name="Saraiva M."/>
            <person name="Menard A."/>
            <person name="Vieira L."/>
            <person name="Sampaio D.A."/>
            <person name="Gomes J.P."/>
            <person name="Oleastro M."/>
        </authorList>
    </citation>
    <scope>NUCLEOTIDE SEQUENCE [LARGE SCALE GENOMIC DNA]</scope>
    <source>
        <strain evidence="2 3">229334/12</strain>
    </source>
</reference>
<dbReference type="HAMAP" id="MF_01411">
    <property type="entry name" value="LPS_assembly_LptD"/>
    <property type="match status" value="1"/>
</dbReference>
<name>A0A0N1ECW8_9HELI</name>
<dbReference type="AlphaFoldDB" id="A0A0N1ECW8"/>